<reference evidence="2" key="1">
    <citation type="journal article" date="2015" name="PeerJ">
        <title>First genomic representation of candidate bacterial phylum KSB3 points to enhanced environmental sensing as a trigger of wastewater bulking.</title>
        <authorList>
            <person name="Sekiguchi Y."/>
            <person name="Ohashi A."/>
            <person name="Parks D.H."/>
            <person name="Yamauchi T."/>
            <person name="Tyson G.W."/>
            <person name="Hugenholtz P."/>
        </authorList>
    </citation>
    <scope>NUCLEOTIDE SEQUENCE [LARGE SCALE GENOMIC DNA]</scope>
</reference>
<dbReference type="PANTHER" id="PTHR43591">
    <property type="entry name" value="METHYLTRANSFERASE"/>
    <property type="match status" value="1"/>
</dbReference>
<evidence type="ECO:0000313" key="3">
    <source>
        <dbReference type="Proteomes" id="UP000030661"/>
    </source>
</evidence>
<gene>
    <name evidence="2" type="ORF">U27_04862</name>
</gene>
<dbReference type="STRING" id="1499967.U27_04862"/>
<accession>A0A081BZY5</accession>
<dbReference type="Pfam" id="PF08241">
    <property type="entry name" value="Methyltransf_11"/>
    <property type="match status" value="1"/>
</dbReference>
<dbReference type="AlphaFoldDB" id="A0A081BZY5"/>
<dbReference type="InterPro" id="IPR029063">
    <property type="entry name" value="SAM-dependent_MTases_sf"/>
</dbReference>
<evidence type="ECO:0000313" key="2">
    <source>
        <dbReference type="EMBL" id="GAK57890.1"/>
    </source>
</evidence>
<sequence length="235" mass="27460">MEDYKSSNIDKYFITNEQSKFSTHPSKIVSIESFRRLCRYLASSDERILDIGGGAGIWTKIIQEEGIRIETWALDISSSILKEREKQDIKIVGDIEHLPFKNESFDRAFFFSSLHHVKHTHRALEEALRVVKLRGHIIVSEPISLRLLLLRQDIQPVDSIEFCFSISYILRLLKKLGLEINSIYYHGLFRRMMPRKPNVNIYRICDRFDHVLNNIPLLKHIGILGNKVTIVTQKR</sequence>
<dbReference type="Proteomes" id="UP000030661">
    <property type="component" value="Unassembled WGS sequence"/>
</dbReference>
<name>A0A081BZY5_VECG1</name>
<dbReference type="SUPFAM" id="SSF53335">
    <property type="entry name" value="S-adenosyl-L-methionine-dependent methyltransferases"/>
    <property type="match status" value="1"/>
</dbReference>
<protein>
    <recommendedName>
        <fullName evidence="1">Methyltransferase type 11 domain-containing protein</fullName>
    </recommendedName>
</protein>
<proteinExistence type="predicted"/>
<dbReference type="CDD" id="cd02440">
    <property type="entry name" value="AdoMet_MTases"/>
    <property type="match status" value="1"/>
</dbReference>
<dbReference type="InterPro" id="IPR013216">
    <property type="entry name" value="Methyltransf_11"/>
</dbReference>
<dbReference type="GO" id="GO:0008757">
    <property type="term" value="F:S-adenosylmethionine-dependent methyltransferase activity"/>
    <property type="evidence" value="ECO:0007669"/>
    <property type="project" value="InterPro"/>
</dbReference>
<organism evidence="2">
    <name type="scientific">Vecturithrix granuli</name>
    <dbReference type="NCBI Taxonomy" id="1499967"/>
    <lineage>
        <taxon>Bacteria</taxon>
        <taxon>Candidatus Moduliflexota</taxon>
        <taxon>Candidatus Vecturitrichia</taxon>
        <taxon>Candidatus Vecturitrichales</taxon>
        <taxon>Candidatus Vecturitrichaceae</taxon>
        <taxon>Candidatus Vecturithrix</taxon>
    </lineage>
</organism>
<dbReference type="Gene3D" id="3.40.50.150">
    <property type="entry name" value="Vaccinia Virus protein VP39"/>
    <property type="match status" value="1"/>
</dbReference>
<dbReference type="HOGENOM" id="CLU_1178391_0_0_0"/>
<dbReference type="EMBL" id="DF820466">
    <property type="protein sequence ID" value="GAK57890.1"/>
    <property type="molecule type" value="Genomic_DNA"/>
</dbReference>
<evidence type="ECO:0000259" key="1">
    <source>
        <dbReference type="Pfam" id="PF08241"/>
    </source>
</evidence>
<feature type="domain" description="Methyltransferase type 11" evidence="1">
    <location>
        <begin position="49"/>
        <end position="139"/>
    </location>
</feature>
<keyword evidence="3" id="KW-1185">Reference proteome</keyword>